<organism evidence="1 2">
    <name type="scientific">Passalora fulva</name>
    <name type="common">Tomato leaf mold</name>
    <name type="synonym">Cladosporium fulvum</name>
    <dbReference type="NCBI Taxonomy" id="5499"/>
    <lineage>
        <taxon>Eukaryota</taxon>
        <taxon>Fungi</taxon>
        <taxon>Dikarya</taxon>
        <taxon>Ascomycota</taxon>
        <taxon>Pezizomycotina</taxon>
        <taxon>Dothideomycetes</taxon>
        <taxon>Dothideomycetidae</taxon>
        <taxon>Mycosphaerellales</taxon>
        <taxon>Mycosphaerellaceae</taxon>
        <taxon>Fulvia</taxon>
    </lineage>
</organism>
<dbReference type="Proteomes" id="UP000756132">
    <property type="component" value="Chromosome 8"/>
</dbReference>
<dbReference type="EMBL" id="CP090170">
    <property type="protein sequence ID" value="UJO21109.1"/>
    <property type="molecule type" value="Genomic_DNA"/>
</dbReference>
<evidence type="ECO:0000313" key="1">
    <source>
        <dbReference type="EMBL" id="UJO21109.1"/>
    </source>
</evidence>
<reference evidence="1" key="2">
    <citation type="journal article" date="2022" name="Microb. Genom.">
        <title>A chromosome-scale genome assembly of the tomato pathogen Cladosporium fulvum reveals a compartmentalized genome architecture and the presence of a dispensable chromosome.</title>
        <authorList>
            <person name="Zaccaron A.Z."/>
            <person name="Chen L.H."/>
            <person name="Samaras A."/>
            <person name="Stergiopoulos I."/>
        </authorList>
    </citation>
    <scope>NUCLEOTIDE SEQUENCE</scope>
    <source>
        <strain evidence="1">Race5_Kim</strain>
    </source>
</reference>
<sequence>MASQGVLDRKVTTNAENQADLENHYEQRLQDIRSERSRYGIREYGSYITACNRSTCTQNHRWARSDLKRACRANILVYIIPHESEREGVQRLNARVRARAAVAMESFRASPDSVLSHRAYFMECRWSEDVYPDHDLEHHLDKLIADHLRLCDWLESESDRTAEKHRAAEPDAPEWNGVVPSMRAVFMIFWPDDRYCNEATGRAALVLTGDDSGMKSGPITLDGLSADRLPGYGSHDRIVHLPLAKAVGFLAHINEREVAANEALRARDEYYIASTRDECLEEARERLTLSKTDQISDRADSTIRNAKSRQRWRQIFSEEGFSERHAMLAAMSLA</sequence>
<accession>A0A9Q8PER6</accession>
<gene>
    <name evidence="1" type="ORF">CLAFUR5_10981</name>
</gene>
<evidence type="ECO:0000313" key="2">
    <source>
        <dbReference type="Proteomes" id="UP000756132"/>
    </source>
</evidence>
<dbReference type="GeneID" id="71990859"/>
<keyword evidence="2" id="KW-1185">Reference proteome</keyword>
<dbReference type="OrthoDB" id="10564100at2759"/>
<dbReference type="RefSeq" id="XP_047765475.1">
    <property type="nucleotide sequence ID" value="XM_047910129.1"/>
</dbReference>
<reference evidence="1" key="1">
    <citation type="submission" date="2021-12" db="EMBL/GenBank/DDBJ databases">
        <authorList>
            <person name="Zaccaron A."/>
            <person name="Stergiopoulos I."/>
        </authorList>
    </citation>
    <scope>NUCLEOTIDE SEQUENCE</scope>
    <source>
        <strain evidence="1">Race5_Kim</strain>
    </source>
</reference>
<name>A0A9Q8PER6_PASFU</name>
<dbReference type="AlphaFoldDB" id="A0A9Q8PER6"/>
<proteinExistence type="predicted"/>
<protein>
    <submittedName>
        <fullName evidence="1">Uncharacterized protein</fullName>
    </submittedName>
</protein>
<dbReference type="KEGG" id="ffu:CLAFUR5_10981"/>